<feature type="domain" description="NADP transhydrogenase beta-like" evidence="17">
    <location>
        <begin position="6"/>
        <end position="467"/>
    </location>
</feature>
<keyword evidence="10 15" id="KW-1278">Translocase</keyword>
<evidence type="ECO:0000256" key="13">
    <source>
        <dbReference type="ARBA" id="ARBA00023136"/>
    </source>
</evidence>
<evidence type="ECO:0000313" key="18">
    <source>
        <dbReference type="EMBL" id="MBO1317818.1"/>
    </source>
</evidence>
<evidence type="ECO:0000259" key="17">
    <source>
        <dbReference type="Pfam" id="PF02233"/>
    </source>
</evidence>
<keyword evidence="9 15" id="KW-0521">NADP</keyword>
<comment type="caution">
    <text evidence="18">The sequence shown here is derived from an EMBL/GenBank/DDBJ whole genome shotgun (WGS) entry which is preliminary data.</text>
</comment>
<keyword evidence="13 15" id="KW-0472">Membrane</keyword>
<feature type="transmembrane region" description="Helical" evidence="16">
    <location>
        <begin position="166"/>
        <end position="184"/>
    </location>
</feature>
<dbReference type="Pfam" id="PF02233">
    <property type="entry name" value="PNTB"/>
    <property type="match status" value="1"/>
</dbReference>
<proteinExistence type="inferred from homology"/>
<evidence type="ECO:0000256" key="7">
    <source>
        <dbReference type="ARBA" id="ARBA00022519"/>
    </source>
</evidence>
<evidence type="ECO:0000256" key="6">
    <source>
        <dbReference type="ARBA" id="ARBA00022475"/>
    </source>
</evidence>
<comment type="similarity">
    <text evidence="3 15">Belongs to the PNT beta subunit family.</text>
</comment>
<reference evidence="18" key="1">
    <citation type="submission" date="2021-03" db="EMBL/GenBank/DDBJ databases">
        <authorList>
            <person name="Wang G."/>
        </authorList>
    </citation>
    <scope>NUCLEOTIDE SEQUENCE</scope>
    <source>
        <strain evidence="18">KCTC 12899</strain>
    </source>
</reference>
<gene>
    <name evidence="18" type="ORF">J3U88_05045</name>
</gene>
<keyword evidence="12 15" id="KW-0520">NAD</keyword>
<comment type="subcellular location">
    <subcellularLocation>
        <location evidence="2">Cell inner membrane</location>
        <topology evidence="2">Multi-pass membrane protein</topology>
    </subcellularLocation>
</comment>
<keyword evidence="8 16" id="KW-0812">Transmembrane</keyword>
<dbReference type="Gene3D" id="3.40.50.1220">
    <property type="entry name" value="TPP-binding domain"/>
    <property type="match status" value="1"/>
</dbReference>
<sequence length="474" mass="49640">MKTAVALMYLVASILFILGLKMLTRVKTARNGNRLSSTAMLLAVVATLLDMGQVDYTFIIAGIVLGSAIGAIMALKVEMTSMPEMVAMFNGFGGGASLLVAGSFLFENVFAGNLAFGGILPMDTTITLFISVLIGSVTLTGSLIAFGKLNGKISGQPILFPGNNILNLLLVVGILGSVVFVVGFNEDPNIAFTVSMTVIGLSCVLGVLLVTPIGGADMPVVISLLNSYSGLAASATGFVLGNNMLIICGALVGASGLILTQIMCKAMNRSLANVLFGGFGQADSGGGGGKNDDAYHSVKSCGPEEAAMIFESARDVIIVPGYGLAVAQAQHATKELADLLIKNGANVRYAIHPVAGRMPGHMNVLLAESNVPHEQLFDLDQINDDFQNADIALILGANDVVNPAATKDPDSPIHGMPVLKVWDSKTVFVVKRSLSPGFAAIPNDLFNYDNNMMLFGDAKKILTQLVHELKEMVD</sequence>
<dbReference type="PANTHER" id="PTHR44758">
    <property type="entry name" value="NAD(P) TRANSHYDROGENASE SUBUNIT BETA"/>
    <property type="match status" value="1"/>
</dbReference>
<dbReference type="GO" id="GO:0008750">
    <property type="term" value="F:proton-translocating NAD(P)+ transhydrogenase activity"/>
    <property type="evidence" value="ECO:0007669"/>
    <property type="project" value="UniProtKB-EC"/>
</dbReference>
<accession>A0A8J7U302</accession>
<dbReference type="EC" id="7.1.1.1" evidence="4 15"/>
<evidence type="ECO:0000256" key="5">
    <source>
        <dbReference type="ARBA" id="ARBA00014581"/>
    </source>
</evidence>
<keyword evidence="19" id="KW-1185">Reference proteome</keyword>
<comment type="function">
    <text evidence="1 15">The transhydrogenation between NADH and NADP is coupled to respiration and ATP hydrolysis and functions as a proton pump across the membrane.</text>
</comment>
<evidence type="ECO:0000256" key="14">
    <source>
        <dbReference type="ARBA" id="ARBA00048202"/>
    </source>
</evidence>
<dbReference type="EMBL" id="JAFREP010000004">
    <property type="protein sequence ID" value="MBO1317818.1"/>
    <property type="molecule type" value="Genomic_DNA"/>
</dbReference>
<evidence type="ECO:0000256" key="11">
    <source>
        <dbReference type="ARBA" id="ARBA00022989"/>
    </source>
</evidence>
<evidence type="ECO:0000256" key="10">
    <source>
        <dbReference type="ARBA" id="ARBA00022967"/>
    </source>
</evidence>
<feature type="transmembrane region" description="Helical" evidence="16">
    <location>
        <begin position="126"/>
        <end position="146"/>
    </location>
</feature>
<dbReference type="GO" id="GO:0005886">
    <property type="term" value="C:plasma membrane"/>
    <property type="evidence" value="ECO:0007669"/>
    <property type="project" value="UniProtKB-SubCell"/>
</dbReference>
<dbReference type="PIRSF" id="PIRSF000204">
    <property type="entry name" value="PNTB"/>
    <property type="match status" value="1"/>
</dbReference>
<feature type="transmembrane region" description="Helical" evidence="16">
    <location>
        <begin position="6"/>
        <end position="23"/>
    </location>
</feature>
<keyword evidence="7 15" id="KW-0997">Cell inner membrane</keyword>
<evidence type="ECO:0000256" key="15">
    <source>
        <dbReference type="PIRNR" id="PIRNR000204"/>
    </source>
</evidence>
<dbReference type="InterPro" id="IPR029035">
    <property type="entry name" value="DHS-like_NAD/FAD-binding_dom"/>
</dbReference>
<dbReference type="RefSeq" id="WP_207857275.1">
    <property type="nucleotide sequence ID" value="NZ_JAFREP010000004.1"/>
</dbReference>
<evidence type="ECO:0000256" key="4">
    <source>
        <dbReference type="ARBA" id="ARBA00012943"/>
    </source>
</evidence>
<comment type="catalytic activity">
    <reaction evidence="14 15">
        <text>NAD(+) + NADPH + H(+)(in) = NADH + NADP(+) + H(+)(out)</text>
        <dbReference type="Rhea" id="RHEA:47992"/>
        <dbReference type="ChEBI" id="CHEBI:15378"/>
        <dbReference type="ChEBI" id="CHEBI:57540"/>
        <dbReference type="ChEBI" id="CHEBI:57783"/>
        <dbReference type="ChEBI" id="CHEBI:57945"/>
        <dbReference type="ChEBI" id="CHEBI:58349"/>
        <dbReference type="EC" id="7.1.1.1"/>
    </reaction>
</comment>
<evidence type="ECO:0000256" key="12">
    <source>
        <dbReference type="ARBA" id="ARBA00023027"/>
    </source>
</evidence>
<keyword evidence="6 15" id="KW-1003">Cell membrane</keyword>
<evidence type="ECO:0000256" key="8">
    <source>
        <dbReference type="ARBA" id="ARBA00022692"/>
    </source>
</evidence>
<dbReference type="InterPro" id="IPR012136">
    <property type="entry name" value="NADH_DH_b"/>
</dbReference>
<feature type="transmembrane region" description="Helical" evidence="16">
    <location>
        <begin position="58"/>
        <end position="75"/>
    </location>
</feature>
<protein>
    <recommendedName>
        <fullName evidence="5 15">NAD(P) transhydrogenase subunit beta</fullName>
        <ecNumber evidence="4 15">7.1.1.1</ecNumber>
    </recommendedName>
    <alternativeName>
        <fullName evidence="15">Nicotinamide nucleotide transhydrogenase subunit beta</fullName>
    </alternativeName>
</protein>
<evidence type="ECO:0000256" key="1">
    <source>
        <dbReference type="ARBA" id="ARBA00003943"/>
    </source>
</evidence>
<feature type="transmembrane region" description="Helical" evidence="16">
    <location>
        <begin position="87"/>
        <end position="106"/>
    </location>
</feature>
<feature type="transmembrane region" description="Helical" evidence="16">
    <location>
        <begin position="244"/>
        <end position="264"/>
    </location>
</feature>
<dbReference type="AlphaFoldDB" id="A0A8J7U302"/>
<dbReference type="GO" id="GO:0050661">
    <property type="term" value="F:NADP binding"/>
    <property type="evidence" value="ECO:0007669"/>
    <property type="project" value="InterPro"/>
</dbReference>
<feature type="transmembrane region" description="Helical" evidence="16">
    <location>
        <begin position="190"/>
        <end position="211"/>
    </location>
</feature>
<evidence type="ECO:0000256" key="2">
    <source>
        <dbReference type="ARBA" id="ARBA00004429"/>
    </source>
</evidence>
<name>A0A8J7U302_9BACT</name>
<dbReference type="PANTHER" id="PTHR44758:SF1">
    <property type="entry name" value="NAD(P) TRANSHYDROGENASE SUBUNIT BETA"/>
    <property type="match status" value="1"/>
</dbReference>
<evidence type="ECO:0000256" key="3">
    <source>
        <dbReference type="ARBA" id="ARBA00007919"/>
    </source>
</evidence>
<evidence type="ECO:0000256" key="16">
    <source>
        <dbReference type="SAM" id="Phobius"/>
    </source>
</evidence>
<keyword evidence="11 16" id="KW-1133">Transmembrane helix</keyword>
<dbReference type="Proteomes" id="UP000664417">
    <property type="component" value="Unassembled WGS sequence"/>
</dbReference>
<dbReference type="SUPFAM" id="SSF52467">
    <property type="entry name" value="DHS-like NAD/FAD-binding domain"/>
    <property type="match status" value="1"/>
</dbReference>
<evidence type="ECO:0000256" key="9">
    <source>
        <dbReference type="ARBA" id="ARBA00022857"/>
    </source>
</evidence>
<organism evidence="18 19">
    <name type="scientific">Acanthopleuribacter pedis</name>
    <dbReference type="NCBI Taxonomy" id="442870"/>
    <lineage>
        <taxon>Bacteria</taxon>
        <taxon>Pseudomonadati</taxon>
        <taxon>Acidobacteriota</taxon>
        <taxon>Holophagae</taxon>
        <taxon>Acanthopleuribacterales</taxon>
        <taxon>Acanthopleuribacteraceae</taxon>
        <taxon>Acanthopleuribacter</taxon>
    </lineage>
</organism>
<dbReference type="InterPro" id="IPR034300">
    <property type="entry name" value="PNTB-like"/>
</dbReference>
<evidence type="ECO:0000313" key="19">
    <source>
        <dbReference type="Proteomes" id="UP000664417"/>
    </source>
</evidence>